<dbReference type="InterPro" id="IPR009097">
    <property type="entry name" value="Cyclic_Pdiesterase"/>
</dbReference>
<dbReference type="PANTHER" id="PTHR35561:SF1">
    <property type="entry name" value="RNA 2',3'-CYCLIC PHOSPHODIESTERASE"/>
    <property type="match status" value="1"/>
</dbReference>
<dbReference type="PANTHER" id="PTHR35561">
    <property type="entry name" value="RNA 2',3'-CYCLIC PHOSPHODIESTERASE"/>
    <property type="match status" value="1"/>
</dbReference>
<dbReference type="HAMAP" id="MF_01940">
    <property type="entry name" value="RNA_CPDase"/>
    <property type="match status" value="1"/>
</dbReference>
<dbReference type="NCBIfam" id="TIGR02258">
    <property type="entry name" value="2_5_ligase"/>
    <property type="match status" value="1"/>
</dbReference>
<dbReference type="GO" id="GO:0004113">
    <property type="term" value="F:2',3'-cyclic-nucleotide 3'-phosphodiesterase activity"/>
    <property type="evidence" value="ECO:0007669"/>
    <property type="project" value="InterPro"/>
</dbReference>
<dbReference type="Gene3D" id="3.90.1140.10">
    <property type="entry name" value="Cyclic phosphodiesterase"/>
    <property type="match status" value="1"/>
</dbReference>
<accession>X0RJX6</accession>
<proteinExistence type="inferred from homology"/>
<organism evidence="3">
    <name type="scientific">marine sediment metagenome</name>
    <dbReference type="NCBI Taxonomy" id="412755"/>
    <lineage>
        <taxon>unclassified sequences</taxon>
        <taxon>metagenomes</taxon>
        <taxon>ecological metagenomes</taxon>
    </lineage>
</organism>
<dbReference type="InterPro" id="IPR014051">
    <property type="entry name" value="Phosphoesterase_HXTX"/>
</dbReference>
<evidence type="ECO:0000259" key="2">
    <source>
        <dbReference type="Pfam" id="PF02834"/>
    </source>
</evidence>
<dbReference type="Pfam" id="PF02834">
    <property type="entry name" value="LigT_PEase"/>
    <property type="match status" value="2"/>
</dbReference>
<feature type="domain" description="Phosphoesterase HXTX" evidence="2">
    <location>
        <begin position="12"/>
        <end position="95"/>
    </location>
</feature>
<gene>
    <name evidence="3" type="ORF">S01H1_10094</name>
</gene>
<evidence type="ECO:0000256" key="1">
    <source>
        <dbReference type="ARBA" id="ARBA00022801"/>
    </source>
</evidence>
<evidence type="ECO:0000313" key="3">
    <source>
        <dbReference type="EMBL" id="GAF69134.1"/>
    </source>
</evidence>
<dbReference type="EMBL" id="BARS01005157">
    <property type="protein sequence ID" value="GAF69134.1"/>
    <property type="molecule type" value="Genomic_DNA"/>
</dbReference>
<protein>
    <recommendedName>
        <fullName evidence="2">Phosphoesterase HXTX domain-containing protein</fullName>
    </recommendedName>
</protein>
<dbReference type="InterPro" id="IPR004175">
    <property type="entry name" value="RNA_CPDase"/>
</dbReference>
<dbReference type="AlphaFoldDB" id="X0RJX6"/>
<dbReference type="GO" id="GO:0008664">
    <property type="term" value="F:RNA 2',3'-cyclic 3'-phosphodiesterase activity"/>
    <property type="evidence" value="ECO:0007669"/>
    <property type="project" value="InterPro"/>
</dbReference>
<keyword evidence="1" id="KW-0378">Hydrolase</keyword>
<name>X0RJX6_9ZZZZ</name>
<reference evidence="3" key="1">
    <citation type="journal article" date="2014" name="Front. Microbiol.">
        <title>High frequency of phylogenetically diverse reductive dehalogenase-homologous genes in deep subseafloor sedimentary metagenomes.</title>
        <authorList>
            <person name="Kawai M."/>
            <person name="Futagami T."/>
            <person name="Toyoda A."/>
            <person name="Takaki Y."/>
            <person name="Nishi S."/>
            <person name="Hori S."/>
            <person name="Arai W."/>
            <person name="Tsubouchi T."/>
            <person name="Morono Y."/>
            <person name="Uchiyama I."/>
            <person name="Ito T."/>
            <person name="Fujiyama A."/>
            <person name="Inagaki F."/>
            <person name="Takami H."/>
        </authorList>
    </citation>
    <scope>NUCLEOTIDE SEQUENCE</scope>
    <source>
        <strain evidence="3">Expedition CK06-06</strain>
    </source>
</reference>
<comment type="caution">
    <text evidence="3">The sequence shown here is derived from an EMBL/GenBank/DDBJ whole genome shotgun (WGS) entry which is preliminary data.</text>
</comment>
<feature type="domain" description="Phosphoesterase HXTX" evidence="2">
    <location>
        <begin position="100"/>
        <end position="179"/>
    </location>
</feature>
<sequence length="190" mass="21976">MEKRRTFIAVNLNTEIREHLASLQNILNIPETKIKWVEKNNLHLTMKFLGYISLEQTELIKSELKEIANRYSPFIIRLSSNIGVFPTYKIPRIIWVGIKEGVNQLKELYNSIENKLSNKGFPREDKDFSGHITIGRVKFIRDKTNFIQILKGIEVNNFTQEVGSIDLMESKLTPSGPIYNIAAKFPLLKQ</sequence>
<dbReference type="SUPFAM" id="SSF55144">
    <property type="entry name" value="LigT-like"/>
    <property type="match status" value="1"/>
</dbReference>